<reference evidence="2" key="1">
    <citation type="submission" date="2021-06" db="EMBL/GenBank/DDBJ databases">
        <authorList>
            <person name="Hodson N. C."/>
            <person name="Mongue J. A."/>
            <person name="Jaron S. K."/>
        </authorList>
    </citation>
    <scope>NUCLEOTIDE SEQUENCE</scope>
</reference>
<feature type="non-terminal residue" evidence="2">
    <location>
        <position position="1"/>
    </location>
</feature>
<feature type="region of interest" description="Disordered" evidence="1">
    <location>
        <begin position="163"/>
        <end position="184"/>
    </location>
</feature>
<comment type="caution">
    <text evidence="2">The sequence shown here is derived from an EMBL/GenBank/DDBJ whole genome shotgun (WGS) entry which is preliminary data.</text>
</comment>
<keyword evidence="3" id="KW-1185">Reference proteome</keyword>
<evidence type="ECO:0008006" key="4">
    <source>
        <dbReference type="Google" id="ProtNLM"/>
    </source>
</evidence>
<organism evidence="2 3">
    <name type="scientific">Allacma fusca</name>
    <dbReference type="NCBI Taxonomy" id="39272"/>
    <lineage>
        <taxon>Eukaryota</taxon>
        <taxon>Metazoa</taxon>
        <taxon>Ecdysozoa</taxon>
        <taxon>Arthropoda</taxon>
        <taxon>Hexapoda</taxon>
        <taxon>Collembola</taxon>
        <taxon>Symphypleona</taxon>
        <taxon>Sminthuridae</taxon>
        <taxon>Allacma</taxon>
    </lineage>
</organism>
<protein>
    <recommendedName>
        <fullName evidence="4">Serine-threonine/tyrosine-protein kinase catalytic domain-containing protein</fullName>
    </recommendedName>
</protein>
<evidence type="ECO:0000313" key="2">
    <source>
        <dbReference type="EMBL" id="CAG7687311.1"/>
    </source>
</evidence>
<dbReference type="AlphaFoldDB" id="A0A8J2J2U5"/>
<dbReference type="OrthoDB" id="339325at2759"/>
<evidence type="ECO:0000256" key="1">
    <source>
        <dbReference type="SAM" id="MobiDB-lite"/>
    </source>
</evidence>
<name>A0A8J2J2U5_9HEXA</name>
<proteinExistence type="predicted"/>
<dbReference type="Proteomes" id="UP000708208">
    <property type="component" value="Unassembled WGS sequence"/>
</dbReference>
<gene>
    <name evidence="2" type="ORF">AFUS01_LOCUS3246</name>
</gene>
<sequence>MHECVCNFLLACWFLDPHQRPSFKEILRDLEKISRSPFGCYETFHMMQETWKTEIAAVLEDMKHKEEELQSREEQVKKQTVMQEIKEEHLKIREQEVAARETKLLQMVEIFLILQQSNTPRPTPIKRKGKFRGKGAVKKEQIISGPSDFRHTLTVQTTEYKGLRSFSSPETPPGSPNVGLRTYV</sequence>
<accession>A0A8J2J2U5</accession>
<evidence type="ECO:0000313" key="3">
    <source>
        <dbReference type="Proteomes" id="UP000708208"/>
    </source>
</evidence>
<dbReference type="EMBL" id="CAJVCH010019458">
    <property type="protein sequence ID" value="CAG7687311.1"/>
    <property type="molecule type" value="Genomic_DNA"/>
</dbReference>